<dbReference type="PANTHER" id="PTHR10151">
    <property type="entry name" value="ECTONUCLEOTIDE PYROPHOSPHATASE/PHOSPHODIESTERASE"/>
    <property type="match status" value="1"/>
</dbReference>
<dbReference type="SUPFAM" id="SSF53649">
    <property type="entry name" value="Alkaline phosphatase-like"/>
    <property type="match status" value="1"/>
</dbReference>
<accession>A0A560HA31</accession>
<evidence type="ECO:0000313" key="3">
    <source>
        <dbReference type="Proteomes" id="UP000315751"/>
    </source>
</evidence>
<comment type="caution">
    <text evidence="2">The sequence shown here is derived from an EMBL/GenBank/DDBJ whole genome shotgun (WGS) entry which is preliminary data.</text>
</comment>
<keyword evidence="1" id="KW-0732">Signal</keyword>
<evidence type="ECO:0000256" key="1">
    <source>
        <dbReference type="SAM" id="SignalP"/>
    </source>
</evidence>
<dbReference type="PANTHER" id="PTHR10151:SF120">
    <property type="entry name" value="BIS(5'-ADENOSYL)-TRIPHOSPHATASE"/>
    <property type="match status" value="1"/>
</dbReference>
<sequence>MGVMRNRARSPGRWLGLAFAVGALAALAACVDIPDGAPLPDAAAPPPPAYVADAVPPPLILVSIDGFRADLIDRGQTPTLSALAADGVRAQAMRPSFPSLTFPNHYTLVTGLYPDHHGIVDNTMEDGVLGRFAHSDRDAAGDARWWNQATPLWVSVQEAGRHSATVFWPGSEAPIQGVRPDHWLPFDAKMTPDQRVDAVLGWLDLPGDQRPAFLTLYFDQVDHAEHEAGPASPAADAAAALVDRALARLVEGLKRRGLFDRVNLVIVSDHGMTATSPDRRIVLDDRVDMAALHVVTTGPLATLSVAPARPEVAARLLSRQDHMECWRKQDVPARFHYGRNERVPPILCLADEGWVITTRATLAARKDKPATLGEHGYDNALPAMRALFVAHGPAFRHGVVVPEFPNVDVYPLLARLVSIRPERNDGHVEDVLDMLRPGF</sequence>
<protein>
    <submittedName>
        <fullName evidence="2">Putative AlkP superfamily pyrophosphatase or phosphodiesterase</fullName>
    </submittedName>
</protein>
<dbReference type="PROSITE" id="PS51257">
    <property type="entry name" value="PROKAR_LIPOPROTEIN"/>
    <property type="match status" value="1"/>
</dbReference>
<reference evidence="2 3" key="1">
    <citation type="submission" date="2019-06" db="EMBL/GenBank/DDBJ databases">
        <title>Genomic Encyclopedia of Type Strains, Phase IV (KMG-V): Genome sequencing to study the core and pangenomes of soil and plant-associated prokaryotes.</title>
        <authorList>
            <person name="Whitman W."/>
        </authorList>
    </citation>
    <scope>NUCLEOTIDE SEQUENCE [LARGE SCALE GENOMIC DNA]</scope>
    <source>
        <strain evidence="2 3">BR 11622</strain>
    </source>
</reference>
<dbReference type="AlphaFoldDB" id="A0A560HA31"/>
<organism evidence="2 3">
    <name type="scientific">Nitrospirillum amazonense</name>
    <dbReference type="NCBI Taxonomy" id="28077"/>
    <lineage>
        <taxon>Bacteria</taxon>
        <taxon>Pseudomonadati</taxon>
        <taxon>Pseudomonadota</taxon>
        <taxon>Alphaproteobacteria</taxon>
        <taxon>Rhodospirillales</taxon>
        <taxon>Azospirillaceae</taxon>
        <taxon>Nitrospirillum</taxon>
    </lineage>
</organism>
<feature type="signal peptide" evidence="1">
    <location>
        <begin position="1"/>
        <end position="28"/>
    </location>
</feature>
<dbReference type="InterPro" id="IPR017850">
    <property type="entry name" value="Alkaline_phosphatase_core_sf"/>
</dbReference>
<feature type="chain" id="PRO_5022125578" evidence="1">
    <location>
        <begin position="29"/>
        <end position="439"/>
    </location>
</feature>
<dbReference type="Gene3D" id="3.30.1360.180">
    <property type="match status" value="1"/>
</dbReference>
<dbReference type="Gene3D" id="3.40.720.10">
    <property type="entry name" value="Alkaline Phosphatase, subunit A"/>
    <property type="match status" value="1"/>
</dbReference>
<dbReference type="GO" id="GO:0016787">
    <property type="term" value="F:hydrolase activity"/>
    <property type="evidence" value="ECO:0007669"/>
    <property type="project" value="UniProtKB-ARBA"/>
</dbReference>
<evidence type="ECO:0000313" key="2">
    <source>
        <dbReference type="EMBL" id="TWB42649.1"/>
    </source>
</evidence>
<name>A0A560HA31_9PROT</name>
<keyword evidence="3" id="KW-1185">Reference proteome</keyword>
<proteinExistence type="predicted"/>
<gene>
    <name evidence="2" type="ORF">FBZ90_106250</name>
</gene>
<dbReference type="InterPro" id="IPR002591">
    <property type="entry name" value="Phosphodiest/P_Trfase"/>
</dbReference>
<dbReference type="EMBL" id="VITR01000006">
    <property type="protein sequence ID" value="TWB42649.1"/>
    <property type="molecule type" value="Genomic_DNA"/>
</dbReference>
<dbReference type="CDD" id="cd16018">
    <property type="entry name" value="Enpp"/>
    <property type="match status" value="1"/>
</dbReference>
<dbReference type="Pfam" id="PF01663">
    <property type="entry name" value="Phosphodiest"/>
    <property type="match status" value="1"/>
</dbReference>
<dbReference type="Proteomes" id="UP000315751">
    <property type="component" value="Unassembled WGS sequence"/>
</dbReference>